<dbReference type="SUPFAM" id="SSF74650">
    <property type="entry name" value="Galactose mutarotase-like"/>
    <property type="match status" value="1"/>
</dbReference>
<dbReference type="EMBL" id="BAAAYU010000005">
    <property type="protein sequence ID" value="GAA3641291.1"/>
    <property type="molecule type" value="Genomic_DNA"/>
</dbReference>
<organism evidence="2 3">
    <name type="scientific">Microbacterium awajiense</name>
    <dbReference type="NCBI Taxonomy" id="415214"/>
    <lineage>
        <taxon>Bacteria</taxon>
        <taxon>Bacillati</taxon>
        <taxon>Actinomycetota</taxon>
        <taxon>Actinomycetes</taxon>
        <taxon>Micrococcales</taxon>
        <taxon>Microbacteriaceae</taxon>
        <taxon>Microbacterium</taxon>
    </lineage>
</organism>
<dbReference type="InterPro" id="IPR014718">
    <property type="entry name" value="GH-type_carb-bd"/>
</dbReference>
<sequence length="312" mass="33701">MTPLTLSSRLLRVDLDPGRGADILQITDAGSGAGILASTPWRARADIIRNRVMAPSAVDPTDRWLEQYRGGWQTLCPNAGPPRKLGATEVGFHGEASVSAWQVKASDDSSARLSLDLFSVPVRIERELRVEGATLVQSDVLTNLSGDGIDIDYVSHPAFGGALLDGACRVDTDARSFTLDPDEHNLPSSEWPHTPEADDASDLRVVPLPGESVRRFGWLSDFEAGWYSITNLDRALAVNVEWDARILPHAWWWQELNGSRGHPWFQRARIMAIEPASTATSGAGRSATLALGPSASTQIAITLSLATTAGRS</sequence>
<name>A0ABP7AV55_9MICO</name>
<evidence type="ECO:0000313" key="3">
    <source>
        <dbReference type="Proteomes" id="UP001501697"/>
    </source>
</evidence>
<accession>A0ABP7AV55</accession>
<dbReference type="Proteomes" id="UP001501697">
    <property type="component" value="Unassembled WGS sequence"/>
</dbReference>
<dbReference type="RefSeq" id="WP_344739331.1">
    <property type="nucleotide sequence ID" value="NZ_BAAAYU010000005.1"/>
</dbReference>
<reference evidence="3" key="1">
    <citation type="journal article" date="2019" name="Int. J. Syst. Evol. Microbiol.">
        <title>The Global Catalogue of Microorganisms (GCM) 10K type strain sequencing project: providing services to taxonomists for standard genome sequencing and annotation.</title>
        <authorList>
            <consortium name="The Broad Institute Genomics Platform"/>
            <consortium name="The Broad Institute Genome Sequencing Center for Infectious Disease"/>
            <person name="Wu L."/>
            <person name="Ma J."/>
        </authorList>
    </citation>
    <scope>NUCLEOTIDE SEQUENCE [LARGE SCALE GENOMIC DNA]</scope>
    <source>
        <strain evidence="3">JCM 16544</strain>
    </source>
</reference>
<evidence type="ECO:0000256" key="1">
    <source>
        <dbReference type="SAM" id="MobiDB-lite"/>
    </source>
</evidence>
<evidence type="ECO:0000313" key="2">
    <source>
        <dbReference type="EMBL" id="GAA3641291.1"/>
    </source>
</evidence>
<dbReference type="InterPro" id="IPR027839">
    <property type="entry name" value="DUF4432"/>
</dbReference>
<dbReference type="InterPro" id="IPR011013">
    <property type="entry name" value="Gal_mutarotase_sf_dom"/>
</dbReference>
<proteinExistence type="predicted"/>
<dbReference type="Pfam" id="PF14486">
    <property type="entry name" value="DUF4432"/>
    <property type="match status" value="1"/>
</dbReference>
<keyword evidence="3" id="KW-1185">Reference proteome</keyword>
<gene>
    <name evidence="2" type="ORF">GCM10022200_26340</name>
</gene>
<protein>
    <recommendedName>
        <fullName evidence="4">Galactose mutarotase</fullName>
    </recommendedName>
</protein>
<comment type="caution">
    <text evidence="2">The sequence shown here is derived from an EMBL/GenBank/DDBJ whole genome shotgun (WGS) entry which is preliminary data.</text>
</comment>
<dbReference type="Gene3D" id="2.70.98.10">
    <property type="match status" value="1"/>
</dbReference>
<evidence type="ECO:0008006" key="4">
    <source>
        <dbReference type="Google" id="ProtNLM"/>
    </source>
</evidence>
<feature type="region of interest" description="Disordered" evidence="1">
    <location>
        <begin position="181"/>
        <end position="200"/>
    </location>
</feature>